<feature type="domain" description="N-acetyltransferase" evidence="5">
    <location>
        <begin position="1"/>
        <end position="86"/>
    </location>
</feature>
<dbReference type="NCBIfam" id="TIGR01575">
    <property type="entry name" value="rimI"/>
    <property type="match status" value="1"/>
</dbReference>
<evidence type="ECO:0000256" key="4">
    <source>
        <dbReference type="ARBA" id="ARBA00023315"/>
    </source>
</evidence>
<evidence type="ECO:0000256" key="1">
    <source>
        <dbReference type="ARBA" id="ARBA00005395"/>
    </source>
</evidence>
<comment type="caution">
    <text evidence="6">The sequence shown here is derived from an EMBL/GenBank/DDBJ whole genome shotgun (WGS) entry which is preliminary data.</text>
</comment>
<keyword evidence="2" id="KW-0963">Cytoplasm</keyword>
<dbReference type="PANTHER" id="PTHR43420:SF44">
    <property type="entry name" value="ACETYLTRANSFERASE YPEA"/>
    <property type="match status" value="1"/>
</dbReference>
<dbReference type="PANTHER" id="PTHR43420">
    <property type="entry name" value="ACETYLTRANSFERASE"/>
    <property type="match status" value="1"/>
</dbReference>
<name>X1BK26_9ZZZZ</name>
<dbReference type="AlphaFoldDB" id="X1BK26"/>
<evidence type="ECO:0000256" key="2">
    <source>
        <dbReference type="ARBA" id="ARBA00022490"/>
    </source>
</evidence>
<dbReference type="GO" id="GO:0008080">
    <property type="term" value="F:N-acetyltransferase activity"/>
    <property type="evidence" value="ECO:0007669"/>
    <property type="project" value="InterPro"/>
</dbReference>
<dbReference type="SUPFAM" id="SSF55729">
    <property type="entry name" value="Acyl-CoA N-acyltransferases (Nat)"/>
    <property type="match status" value="1"/>
</dbReference>
<dbReference type="PROSITE" id="PS51186">
    <property type="entry name" value="GNAT"/>
    <property type="match status" value="1"/>
</dbReference>
<dbReference type="Gene3D" id="3.40.630.30">
    <property type="match status" value="1"/>
</dbReference>
<dbReference type="InterPro" id="IPR006464">
    <property type="entry name" value="AcTrfase_RimI/Ard1"/>
</dbReference>
<dbReference type="InterPro" id="IPR000182">
    <property type="entry name" value="GNAT_dom"/>
</dbReference>
<dbReference type="CDD" id="cd04301">
    <property type="entry name" value="NAT_SF"/>
    <property type="match status" value="1"/>
</dbReference>
<evidence type="ECO:0000259" key="5">
    <source>
        <dbReference type="PROSITE" id="PS51186"/>
    </source>
</evidence>
<dbReference type="InterPro" id="IPR016181">
    <property type="entry name" value="Acyl_CoA_acyltransferase"/>
</dbReference>
<gene>
    <name evidence="6" type="ORF">S01H4_40942</name>
</gene>
<proteinExistence type="inferred from homology"/>
<protein>
    <recommendedName>
        <fullName evidence="5">N-acetyltransferase domain-containing protein</fullName>
    </recommendedName>
</protein>
<keyword evidence="3" id="KW-0808">Transferase</keyword>
<organism evidence="6">
    <name type="scientific">marine sediment metagenome</name>
    <dbReference type="NCBI Taxonomy" id="412755"/>
    <lineage>
        <taxon>unclassified sequences</taxon>
        <taxon>metagenomes</taxon>
        <taxon>ecological metagenomes</taxon>
    </lineage>
</organism>
<comment type="similarity">
    <text evidence="1">Belongs to the acetyltransferase family. RimI subfamily.</text>
</comment>
<sequence>MGEKAQISNFAIHPDFRRLGVGEKVLTRITDQIKKYEAKSVILEVRPSNFAARRLYRKYGFKSLGMRKAYYRDPEEDALVMVKYFSPS</sequence>
<dbReference type="EMBL" id="BART01022359">
    <property type="protein sequence ID" value="GAG95390.1"/>
    <property type="molecule type" value="Genomic_DNA"/>
</dbReference>
<evidence type="ECO:0000313" key="6">
    <source>
        <dbReference type="EMBL" id="GAG95390.1"/>
    </source>
</evidence>
<dbReference type="InterPro" id="IPR050680">
    <property type="entry name" value="YpeA/RimI_acetyltransf"/>
</dbReference>
<dbReference type="Pfam" id="PF00583">
    <property type="entry name" value="Acetyltransf_1"/>
    <property type="match status" value="1"/>
</dbReference>
<evidence type="ECO:0000256" key="3">
    <source>
        <dbReference type="ARBA" id="ARBA00022679"/>
    </source>
</evidence>
<reference evidence="6" key="1">
    <citation type="journal article" date="2014" name="Front. Microbiol.">
        <title>High frequency of phylogenetically diverse reductive dehalogenase-homologous genes in deep subseafloor sedimentary metagenomes.</title>
        <authorList>
            <person name="Kawai M."/>
            <person name="Futagami T."/>
            <person name="Toyoda A."/>
            <person name="Takaki Y."/>
            <person name="Nishi S."/>
            <person name="Hori S."/>
            <person name="Arai W."/>
            <person name="Tsubouchi T."/>
            <person name="Morono Y."/>
            <person name="Uchiyama I."/>
            <person name="Ito T."/>
            <person name="Fujiyama A."/>
            <person name="Inagaki F."/>
            <person name="Takami H."/>
        </authorList>
    </citation>
    <scope>NUCLEOTIDE SEQUENCE</scope>
    <source>
        <strain evidence="6">Expedition CK06-06</strain>
    </source>
</reference>
<accession>X1BK26</accession>
<keyword evidence="4" id="KW-0012">Acyltransferase</keyword>